<evidence type="ECO:0000313" key="2">
    <source>
        <dbReference type="Proteomes" id="UP000006911"/>
    </source>
</evidence>
<sequence length="64" mass="7472">MLYWIVARSTVAEGELRCLLYPIMIKNFLCLPYVGLGSHNRMPFHIPLFSHLSKYRGKGCKTYH</sequence>
<evidence type="ECO:0000313" key="1">
    <source>
        <dbReference type="EMBL" id="CAZ85749.1"/>
    </source>
</evidence>
<dbReference type="KEGG" id="tml:GSTUM_00010779001"/>
<gene>
    <name evidence="1" type="ORF">GSTUM_00010779001</name>
</gene>
<dbReference type="GeneID" id="9182175"/>
<dbReference type="HOGENOM" id="CLU_2869287_0_0_1"/>
<dbReference type="InParanoid" id="D5GMK6"/>
<dbReference type="Proteomes" id="UP000006911">
    <property type="component" value="Unassembled WGS sequence"/>
</dbReference>
<accession>D5GMK6</accession>
<dbReference type="AlphaFoldDB" id="D5GMK6"/>
<keyword evidence="2" id="KW-1185">Reference proteome</keyword>
<dbReference type="EMBL" id="FN430357">
    <property type="protein sequence ID" value="CAZ85749.1"/>
    <property type="molecule type" value="Genomic_DNA"/>
</dbReference>
<protein>
    <submittedName>
        <fullName evidence="1">(Perigord truffle) hypothetical protein</fullName>
    </submittedName>
</protein>
<dbReference type="RefSeq" id="XP_002841558.1">
    <property type="nucleotide sequence ID" value="XM_002841512.1"/>
</dbReference>
<name>D5GMK6_TUBMM</name>
<reference evidence="1 2" key="1">
    <citation type="journal article" date="2010" name="Nature">
        <title>Perigord black truffle genome uncovers evolutionary origins and mechanisms of symbiosis.</title>
        <authorList>
            <person name="Martin F."/>
            <person name="Kohler A."/>
            <person name="Murat C."/>
            <person name="Balestrini R."/>
            <person name="Coutinho P.M."/>
            <person name="Jaillon O."/>
            <person name="Montanini B."/>
            <person name="Morin E."/>
            <person name="Noel B."/>
            <person name="Percudani R."/>
            <person name="Porcel B."/>
            <person name="Rubini A."/>
            <person name="Amicucci A."/>
            <person name="Amselem J."/>
            <person name="Anthouard V."/>
            <person name="Arcioni S."/>
            <person name="Artiguenave F."/>
            <person name="Aury J.M."/>
            <person name="Ballario P."/>
            <person name="Bolchi A."/>
            <person name="Brenna A."/>
            <person name="Brun A."/>
            <person name="Buee M."/>
            <person name="Cantarel B."/>
            <person name="Chevalier G."/>
            <person name="Couloux A."/>
            <person name="Da Silva C."/>
            <person name="Denoeud F."/>
            <person name="Duplessis S."/>
            <person name="Ghignone S."/>
            <person name="Hilselberger B."/>
            <person name="Iotti M."/>
            <person name="Marcais B."/>
            <person name="Mello A."/>
            <person name="Miranda M."/>
            <person name="Pacioni G."/>
            <person name="Quesneville H."/>
            <person name="Riccioni C."/>
            <person name="Ruotolo R."/>
            <person name="Splivallo R."/>
            <person name="Stocchi V."/>
            <person name="Tisserant E."/>
            <person name="Viscomi A.R."/>
            <person name="Zambonelli A."/>
            <person name="Zampieri E."/>
            <person name="Henrissat B."/>
            <person name="Lebrun M.H."/>
            <person name="Paolocci F."/>
            <person name="Bonfante P."/>
            <person name="Ottonello S."/>
            <person name="Wincker P."/>
        </authorList>
    </citation>
    <scope>NUCLEOTIDE SEQUENCE [LARGE SCALE GENOMIC DNA]</scope>
    <source>
        <strain evidence="1 2">Mel28</strain>
    </source>
</reference>
<proteinExistence type="predicted"/>
<organism evidence="1 2">
    <name type="scientific">Tuber melanosporum (strain Mel28)</name>
    <name type="common">Perigord black truffle</name>
    <dbReference type="NCBI Taxonomy" id="656061"/>
    <lineage>
        <taxon>Eukaryota</taxon>
        <taxon>Fungi</taxon>
        <taxon>Dikarya</taxon>
        <taxon>Ascomycota</taxon>
        <taxon>Pezizomycotina</taxon>
        <taxon>Pezizomycetes</taxon>
        <taxon>Pezizales</taxon>
        <taxon>Tuberaceae</taxon>
        <taxon>Tuber</taxon>
    </lineage>
</organism>